<dbReference type="SUPFAM" id="SSF57667">
    <property type="entry name" value="beta-beta-alpha zinc fingers"/>
    <property type="match status" value="3"/>
</dbReference>
<comment type="subunit">
    <text evidence="17">Interacts (GTP-bound form) with RAB11FIP1, RAB11FIP2, RAB11FIP3 and RAB11FIP4. Interacts (via the hypervariable C-terminal region) with ITGB1 (via the cytoplasmic region); the interaction is GTP-dependent. Interacts with ITGAV. Associates with the integrin alpha-V/beta-1 heterodimer. Interacts with VPS33B.</text>
</comment>
<evidence type="ECO:0000259" key="19">
    <source>
        <dbReference type="PROSITE" id="PS00028"/>
    </source>
</evidence>
<evidence type="ECO:0000256" key="17">
    <source>
        <dbReference type="ARBA" id="ARBA00064728"/>
    </source>
</evidence>
<keyword evidence="9" id="KW-0472">Membrane</keyword>
<accession>A0A8C5CZY0</accession>
<dbReference type="Gene3D" id="3.30.160.60">
    <property type="entry name" value="Classic Zinc Finger"/>
    <property type="match status" value="3"/>
</dbReference>
<feature type="domain" description="C2H2-type" evidence="19">
    <location>
        <begin position="418"/>
        <end position="440"/>
    </location>
</feature>
<keyword evidence="10" id="KW-0539">Nucleus</keyword>
<dbReference type="Pfam" id="PF12874">
    <property type="entry name" value="zf-met"/>
    <property type="match status" value="3"/>
</dbReference>
<keyword evidence="21" id="KW-1185">Reference proteome</keyword>
<dbReference type="SMART" id="SM00174">
    <property type="entry name" value="RHO"/>
    <property type="match status" value="1"/>
</dbReference>
<dbReference type="PROSITE" id="PS00028">
    <property type="entry name" value="ZINC_FINGER_C2H2_1"/>
    <property type="match status" value="2"/>
</dbReference>
<dbReference type="SUPFAM" id="SSF52540">
    <property type="entry name" value="P-loop containing nucleoside triphosphate hydrolases"/>
    <property type="match status" value="1"/>
</dbReference>
<keyword evidence="8" id="KW-0342">GTP-binding</keyword>
<dbReference type="GO" id="GO:0003676">
    <property type="term" value="F:nucleic acid binding"/>
    <property type="evidence" value="ECO:0007669"/>
    <property type="project" value="InterPro"/>
</dbReference>
<dbReference type="GO" id="GO:0003924">
    <property type="term" value="F:GTPase activity"/>
    <property type="evidence" value="ECO:0007669"/>
    <property type="project" value="InterPro"/>
</dbReference>
<evidence type="ECO:0000313" key="21">
    <source>
        <dbReference type="Proteomes" id="UP000694546"/>
    </source>
</evidence>
<dbReference type="SMART" id="SM00176">
    <property type="entry name" value="RAN"/>
    <property type="match status" value="1"/>
</dbReference>
<keyword evidence="3" id="KW-0479">Metal-binding</keyword>
<dbReference type="AlphaFoldDB" id="A0A8C5CZY0"/>
<proteinExistence type="inferred from homology"/>
<sequence length="621" mass="67506">MKEGDTEHSMGSDDSYNFVFKVVLIGESGVGKSNMLSRFTKNEFNHDSRTTIGVEFSTRTVQLDTNTIKAQIWDTAGLERYRAITSAYYRGAVGALLVYDISKHLTYESAERWLKELYDHADPHIVVMLVGNKSDLDSVRTVPTEEAQDFADKRELMFMETSALDSTNVEAAFSEVLKAIHKKVASKEVTRGSISAVTLSNPIEPKDEGRTCCNMSHGSLPPLARAVLGVSPPSSDLKYHLPLRLLPVFGKTDSLLVPGYTLTLPLKRRHSSCGVCRLKFNSEMQASSHYSGTKHAKRLKALDSMDTKKTWTPEPLIKKKKHPPDTEPCSSELLDWAATPSTREEVESLGSTGVATLKGEGPDPSTTFPCPSGPPAPLGDGKGQTAVGEVGMEIVEEMMAAGEETESEDDKAIRLLYCSLCKVAVNSASQLQAHNSGTKHSTMLEARRGGGAIKSFPRSGVKAKYAAAATAAGPTVAALVASTGLQNMTFHCEICDVHVNSETQLKQHISSRRHKDRAAGKPAKPKFSPYPPTPREHGLQAVCLALRKEPDLAKTLTSSTCLLHRHLSAASVAAMVPFHLRPVFTSSPALFKNQQLQQTLLHPAVMPICSSTHTPLLFSPF</sequence>
<evidence type="ECO:0000256" key="8">
    <source>
        <dbReference type="ARBA" id="ARBA00023134"/>
    </source>
</evidence>
<keyword evidence="11" id="KW-0449">Lipoprotein</keyword>
<evidence type="ECO:0000313" key="20">
    <source>
        <dbReference type="Ensembl" id="ENSGMOP00000065508.1"/>
    </source>
</evidence>
<dbReference type="PROSITE" id="PS51421">
    <property type="entry name" value="RAS"/>
    <property type="match status" value="1"/>
</dbReference>
<dbReference type="FunFam" id="3.40.50.300:FF:000067">
    <property type="entry name" value="ras-related protein RABA1f"/>
    <property type="match status" value="1"/>
</dbReference>
<name>A0A8C5CZY0_GADMO</name>
<evidence type="ECO:0000256" key="14">
    <source>
        <dbReference type="ARBA" id="ARBA00037868"/>
    </source>
</evidence>
<keyword evidence="6" id="KW-0863">Zinc-finger</keyword>
<dbReference type="InterPro" id="IPR005225">
    <property type="entry name" value="Small_GTP-bd"/>
</dbReference>
<feature type="region of interest" description="Disordered" evidence="18">
    <location>
        <begin position="506"/>
        <end position="532"/>
    </location>
</feature>
<evidence type="ECO:0000256" key="16">
    <source>
        <dbReference type="ARBA" id="ARBA00055320"/>
    </source>
</evidence>
<evidence type="ECO:0000256" key="3">
    <source>
        <dbReference type="ARBA" id="ARBA00022723"/>
    </source>
</evidence>
<feature type="domain" description="C2H2-type" evidence="19">
    <location>
        <begin position="492"/>
        <end position="514"/>
    </location>
</feature>
<comment type="function">
    <text evidence="16">The small GTPases Rab are key regulators of intracellular membrane trafficking, from the formation of transport vesicles to their fusion with membranes. Rabs cycle between an inactive GDP-bound form and an active GTP-bound form that is able to recruit to membranes different set of downstream effectors directly responsible for vesicle formation, movement, tethering and fusion. RAB25 regulates epithelial cell differentiation, proliferation and survival, thereby playing key roles in tumorigenesis. Promotes invasive migration of cells in which it functions to localize and maintain integrin alpha-V/beta-1 at the tips of extending pseudopodia. Involved in the regulation of epithelial morphogenesis through the control of CLDN4 expression and localization at tight junctions. May selectively regulate the apical recycling pathway. Together with MYO5B regulates transcytosis.</text>
</comment>
<comment type="similarity">
    <text evidence="2">Belongs to the small GTPase superfamily. Rab family.</text>
</comment>
<evidence type="ECO:0000256" key="1">
    <source>
        <dbReference type="ARBA" id="ARBA00004123"/>
    </source>
</evidence>
<dbReference type="Gene3D" id="3.40.50.300">
    <property type="entry name" value="P-loop containing nucleotide triphosphate hydrolases"/>
    <property type="match status" value="1"/>
</dbReference>
<dbReference type="InterPro" id="IPR013087">
    <property type="entry name" value="Znf_C2H2_type"/>
</dbReference>
<dbReference type="NCBIfam" id="TIGR00231">
    <property type="entry name" value="small_GTP"/>
    <property type="match status" value="1"/>
</dbReference>
<dbReference type="Proteomes" id="UP000694546">
    <property type="component" value="Chromosome 22"/>
</dbReference>
<evidence type="ECO:0000256" key="5">
    <source>
        <dbReference type="ARBA" id="ARBA00022741"/>
    </source>
</evidence>
<evidence type="ECO:0000256" key="13">
    <source>
        <dbReference type="ARBA" id="ARBA00037836"/>
    </source>
</evidence>
<dbReference type="InterPro" id="IPR027417">
    <property type="entry name" value="P-loop_NTPase"/>
</dbReference>
<reference evidence="20" key="1">
    <citation type="submission" date="2025-08" db="UniProtKB">
        <authorList>
            <consortium name="Ensembl"/>
        </authorList>
    </citation>
    <scope>IDENTIFICATION</scope>
</reference>
<dbReference type="InterPro" id="IPR051845">
    <property type="entry name" value="Znf385"/>
</dbReference>
<dbReference type="GO" id="GO:0031260">
    <property type="term" value="C:pseudopodium membrane"/>
    <property type="evidence" value="ECO:0007669"/>
    <property type="project" value="UniProtKB-SubCell"/>
</dbReference>
<keyword evidence="5" id="KW-0547">Nucleotide-binding</keyword>
<evidence type="ECO:0000256" key="6">
    <source>
        <dbReference type="ARBA" id="ARBA00022771"/>
    </source>
</evidence>
<dbReference type="GeneTree" id="ENSGT00940000158230"/>
<evidence type="ECO:0000256" key="18">
    <source>
        <dbReference type="SAM" id="MobiDB-lite"/>
    </source>
</evidence>
<dbReference type="SMART" id="SM00355">
    <property type="entry name" value="ZnF_C2H2"/>
    <property type="match status" value="3"/>
</dbReference>
<protein>
    <recommendedName>
        <fullName evidence="15">Ras-related protein Rab-25</fullName>
    </recommendedName>
</protein>
<dbReference type="GO" id="GO:0008270">
    <property type="term" value="F:zinc ion binding"/>
    <property type="evidence" value="ECO:0007669"/>
    <property type="project" value="UniProtKB-KW"/>
</dbReference>
<comment type="subcellular location">
    <subcellularLocation>
        <location evidence="13">Cell projection</location>
        <location evidence="13">Pseudopodium membrane</location>
    </subcellularLocation>
    <subcellularLocation>
        <location evidence="14">Endomembrane system</location>
        <topology evidence="14">Lipid-anchor</topology>
    </subcellularLocation>
    <subcellularLocation>
        <location evidence="1">Nucleus</location>
    </subcellularLocation>
</comment>
<evidence type="ECO:0000256" key="10">
    <source>
        <dbReference type="ARBA" id="ARBA00023242"/>
    </source>
</evidence>
<dbReference type="SMART" id="SM00175">
    <property type="entry name" value="RAB"/>
    <property type="match status" value="1"/>
</dbReference>
<dbReference type="CDD" id="cd01868">
    <property type="entry name" value="Rab11_like"/>
    <property type="match status" value="1"/>
</dbReference>
<dbReference type="Ensembl" id="ENSGMOT00000062971.1">
    <property type="protein sequence ID" value="ENSGMOP00000065508.1"/>
    <property type="gene ID" value="ENSGMOG00000003577.2"/>
</dbReference>
<organism evidence="20 21">
    <name type="scientific">Gadus morhua</name>
    <name type="common">Atlantic cod</name>
    <dbReference type="NCBI Taxonomy" id="8049"/>
    <lineage>
        <taxon>Eukaryota</taxon>
        <taxon>Metazoa</taxon>
        <taxon>Chordata</taxon>
        <taxon>Craniata</taxon>
        <taxon>Vertebrata</taxon>
        <taxon>Euteleostomi</taxon>
        <taxon>Actinopterygii</taxon>
        <taxon>Neopterygii</taxon>
        <taxon>Teleostei</taxon>
        <taxon>Neoteleostei</taxon>
        <taxon>Acanthomorphata</taxon>
        <taxon>Zeiogadaria</taxon>
        <taxon>Gadariae</taxon>
        <taxon>Gadiformes</taxon>
        <taxon>Gadoidei</taxon>
        <taxon>Gadidae</taxon>
        <taxon>Gadus</taxon>
    </lineage>
</organism>
<dbReference type="InterPro" id="IPR003604">
    <property type="entry name" value="Matrin/U1-like-C_Znf_C2H2"/>
</dbReference>
<feature type="region of interest" description="Disordered" evidence="18">
    <location>
        <begin position="347"/>
        <end position="383"/>
    </location>
</feature>
<dbReference type="SMART" id="SM00173">
    <property type="entry name" value="RAS"/>
    <property type="match status" value="1"/>
</dbReference>
<dbReference type="SMART" id="SM00451">
    <property type="entry name" value="ZnF_U1"/>
    <property type="match status" value="3"/>
</dbReference>
<keyword evidence="4" id="KW-0677">Repeat</keyword>
<evidence type="ECO:0000256" key="12">
    <source>
        <dbReference type="ARBA" id="ARBA00023289"/>
    </source>
</evidence>
<dbReference type="InterPro" id="IPR001806">
    <property type="entry name" value="Small_GTPase"/>
</dbReference>
<dbReference type="GO" id="GO:0012505">
    <property type="term" value="C:endomembrane system"/>
    <property type="evidence" value="ECO:0007669"/>
    <property type="project" value="UniProtKB-SubCell"/>
</dbReference>
<evidence type="ECO:0000256" key="2">
    <source>
        <dbReference type="ARBA" id="ARBA00006270"/>
    </source>
</evidence>
<dbReference type="PRINTS" id="PR00449">
    <property type="entry name" value="RASTRNSFRMNG"/>
</dbReference>
<dbReference type="InterPro" id="IPR036236">
    <property type="entry name" value="Znf_C2H2_sf"/>
</dbReference>
<evidence type="ECO:0000256" key="15">
    <source>
        <dbReference type="ARBA" id="ARBA00039508"/>
    </source>
</evidence>
<dbReference type="FunFam" id="3.30.160.60:FF:000293">
    <property type="entry name" value="zinc finger protein 385B isoform X3"/>
    <property type="match status" value="1"/>
</dbReference>
<evidence type="ECO:0000256" key="4">
    <source>
        <dbReference type="ARBA" id="ARBA00022737"/>
    </source>
</evidence>
<evidence type="ECO:0000256" key="9">
    <source>
        <dbReference type="ARBA" id="ARBA00023136"/>
    </source>
</evidence>
<dbReference type="PROSITE" id="PS51419">
    <property type="entry name" value="RAB"/>
    <property type="match status" value="1"/>
</dbReference>
<evidence type="ECO:0000256" key="11">
    <source>
        <dbReference type="ARBA" id="ARBA00023288"/>
    </source>
</evidence>
<keyword evidence="7" id="KW-0862">Zinc</keyword>
<dbReference type="PROSITE" id="PS51420">
    <property type="entry name" value="RHO"/>
    <property type="match status" value="1"/>
</dbReference>
<keyword evidence="12" id="KW-0636">Prenylation</keyword>
<dbReference type="GO" id="GO:0005525">
    <property type="term" value="F:GTP binding"/>
    <property type="evidence" value="ECO:0007669"/>
    <property type="project" value="UniProtKB-KW"/>
</dbReference>
<dbReference type="PANTHER" id="PTHR23067">
    <property type="entry name" value="DOUBLE-STRANDED RNA-BINDING ZINC FINGER PROTEIN"/>
    <property type="match status" value="1"/>
</dbReference>
<dbReference type="PANTHER" id="PTHR23067:SF12">
    <property type="entry name" value="ZINC FINGER PROTEIN 385D"/>
    <property type="match status" value="1"/>
</dbReference>
<evidence type="ECO:0000256" key="7">
    <source>
        <dbReference type="ARBA" id="ARBA00022833"/>
    </source>
</evidence>
<dbReference type="GO" id="GO:0005634">
    <property type="term" value="C:nucleus"/>
    <property type="evidence" value="ECO:0007669"/>
    <property type="project" value="UniProtKB-SubCell"/>
</dbReference>
<reference evidence="20" key="2">
    <citation type="submission" date="2025-09" db="UniProtKB">
        <authorList>
            <consortium name="Ensembl"/>
        </authorList>
    </citation>
    <scope>IDENTIFICATION</scope>
</reference>
<dbReference type="Pfam" id="PF00071">
    <property type="entry name" value="Ras"/>
    <property type="match status" value="1"/>
</dbReference>